<keyword evidence="1" id="KW-0805">Transcription regulation</keyword>
<dbReference type="Pfam" id="PF14525">
    <property type="entry name" value="AraC_binding_2"/>
    <property type="match status" value="1"/>
</dbReference>
<dbReference type="InterPro" id="IPR018060">
    <property type="entry name" value="HTH_AraC"/>
</dbReference>
<dbReference type="InterPro" id="IPR018062">
    <property type="entry name" value="HTH_AraC-typ_CS"/>
</dbReference>
<keyword evidence="2" id="KW-0238">DNA-binding</keyword>
<dbReference type="EMBL" id="JAHKNI010000003">
    <property type="protein sequence ID" value="MBU3062234.1"/>
    <property type="molecule type" value="Genomic_DNA"/>
</dbReference>
<comment type="caution">
    <text evidence="5">The sequence shown here is derived from an EMBL/GenBank/DDBJ whole genome shotgun (WGS) entry which is preliminary data.</text>
</comment>
<reference evidence="5 6" key="1">
    <citation type="submission" date="2021-06" db="EMBL/GenBank/DDBJ databases">
        <title>Actinomycetes sequencing.</title>
        <authorList>
            <person name="Shan Q."/>
        </authorList>
    </citation>
    <scope>NUCLEOTIDE SEQUENCE [LARGE SCALE GENOMIC DNA]</scope>
    <source>
        <strain evidence="5 6">NEAU-G5</strain>
    </source>
</reference>
<proteinExistence type="predicted"/>
<dbReference type="Gene3D" id="1.10.10.60">
    <property type="entry name" value="Homeodomain-like"/>
    <property type="match status" value="1"/>
</dbReference>
<evidence type="ECO:0000313" key="5">
    <source>
        <dbReference type="EMBL" id="MBU3062234.1"/>
    </source>
</evidence>
<dbReference type="InterPro" id="IPR050204">
    <property type="entry name" value="AraC_XylS_family_regulators"/>
</dbReference>
<dbReference type="Proteomes" id="UP000733379">
    <property type="component" value="Unassembled WGS sequence"/>
</dbReference>
<dbReference type="RefSeq" id="WP_215917104.1">
    <property type="nucleotide sequence ID" value="NZ_JAHKNI010000003.1"/>
</dbReference>
<accession>A0ABS6AZ03</accession>
<dbReference type="PANTHER" id="PTHR46796:SF12">
    <property type="entry name" value="HTH-TYPE DNA-BINDING TRANSCRIPTIONAL ACTIVATOR EUTR"/>
    <property type="match status" value="1"/>
</dbReference>
<dbReference type="PROSITE" id="PS01124">
    <property type="entry name" value="HTH_ARAC_FAMILY_2"/>
    <property type="match status" value="1"/>
</dbReference>
<dbReference type="PANTHER" id="PTHR46796">
    <property type="entry name" value="HTH-TYPE TRANSCRIPTIONAL ACTIVATOR RHAS-RELATED"/>
    <property type="match status" value="1"/>
</dbReference>
<feature type="domain" description="HTH araC/xylS-type" evidence="4">
    <location>
        <begin position="177"/>
        <end position="277"/>
    </location>
</feature>
<sequence>MKQQAILRTRRVTRGPVRVELTSSVTGMHVHTPDEHGYLVEIPIHNLMRVVDRLHEVEVTPGRAVVVGPSVDAYVDTPERGQVVAVDVGQRALTDMLEALLGHPVRHPVRPAEAPQVPDRAWLSTVRRVAGDGPEVTPIGRPALEQKLLAQLLLSLDHPDREALDAAVPSWGPHVIRRCMDFLEAYPGEPLTVTRLAAEAGLSVRALEECWIRHREMPLIADVVRVRLAGAHADLEFYRPEETTIEAVASAWGFLPRLFPVVYELHYGRPPEQTLRGPAFA</sequence>
<dbReference type="InterPro" id="IPR035418">
    <property type="entry name" value="AraC-bd_2"/>
</dbReference>
<evidence type="ECO:0000259" key="4">
    <source>
        <dbReference type="PROSITE" id="PS01124"/>
    </source>
</evidence>
<keyword evidence="3" id="KW-0804">Transcription</keyword>
<evidence type="ECO:0000256" key="2">
    <source>
        <dbReference type="ARBA" id="ARBA00023125"/>
    </source>
</evidence>
<evidence type="ECO:0000256" key="3">
    <source>
        <dbReference type="ARBA" id="ARBA00023163"/>
    </source>
</evidence>
<evidence type="ECO:0000256" key="1">
    <source>
        <dbReference type="ARBA" id="ARBA00023015"/>
    </source>
</evidence>
<gene>
    <name evidence="5" type="ORF">KO481_11940</name>
</gene>
<evidence type="ECO:0000313" key="6">
    <source>
        <dbReference type="Proteomes" id="UP000733379"/>
    </source>
</evidence>
<dbReference type="SMART" id="SM00342">
    <property type="entry name" value="HTH_ARAC"/>
    <property type="match status" value="1"/>
</dbReference>
<protein>
    <submittedName>
        <fullName evidence="5">AraC family transcriptional regulator</fullName>
    </submittedName>
</protein>
<dbReference type="PROSITE" id="PS00041">
    <property type="entry name" value="HTH_ARAC_FAMILY_1"/>
    <property type="match status" value="1"/>
</dbReference>
<keyword evidence="6" id="KW-1185">Reference proteome</keyword>
<name>A0ABS6AZ03_9NOCA</name>
<organism evidence="5 6">
    <name type="scientific">Nocardia albiluteola</name>
    <dbReference type="NCBI Taxonomy" id="2842303"/>
    <lineage>
        <taxon>Bacteria</taxon>
        <taxon>Bacillati</taxon>
        <taxon>Actinomycetota</taxon>
        <taxon>Actinomycetes</taxon>
        <taxon>Mycobacteriales</taxon>
        <taxon>Nocardiaceae</taxon>
        <taxon>Nocardia</taxon>
    </lineage>
</organism>